<dbReference type="RefSeq" id="XP_058309166.1">
    <property type="nucleotide sequence ID" value="XM_058452628.1"/>
</dbReference>
<name>A0A9W9MNQ2_9EURO</name>
<dbReference type="InterPro" id="IPR000277">
    <property type="entry name" value="Cys/Met-Metab_PyrdxlP-dep_enz"/>
</dbReference>
<dbReference type="InterPro" id="IPR015422">
    <property type="entry name" value="PyrdxlP-dep_Trfase_small"/>
</dbReference>
<sequence length="361" mass="39581">MRVADLVPFYELVGTIQPPKALHAGDRLNLVTDVAPPIHLSTIFRYSNDPNDLGPSEDPVAEFNGKNFVYSHEFAPNATRFEAVCSTLFKGNAVSYATVSVGEGYHVTHEVISVISRFSGLEKLPLDCPAESLNAGDVILLETPGNPLGIAFNIVEGPLVLDIVMHSGSKYFGDHSDLLCGVLATKRDGWTKQLFEDRVALSNVLGNLEGWLGTRSLRTMGVRIQRASEDSAKLISWLHNGLNAPSPAAGSEEAIIQAVLQKIYHASLQNEDWLKKQMPNDFGPVFAIIFTTENFARALPSKLHYFQHATSLGGVKSLIEWRALSDSKVDRKLVRISVGLENWEDLKDDLLRAFASLAGTQ</sequence>
<evidence type="ECO:0000313" key="5">
    <source>
        <dbReference type="Proteomes" id="UP001150904"/>
    </source>
</evidence>
<reference evidence="4" key="1">
    <citation type="submission" date="2022-12" db="EMBL/GenBank/DDBJ databases">
        <authorList>
            <person name="Petersen C."/>
        </authorList>
    </citation>
    <scope>NUCLEOTIDE SEQUENCE</scope>
    <source>
        <strain evidence="4">IBT 15544</strain>
    </source>
</reference>
<dbReference type="OrthoDB" id="3512640at2759"/>
<dbReference type="Gene3D" id="3.40.640.10">
    <property type="entry name" value="Type I PLP-dependent aspartate aminotransferase-like (Major domain)"/>
    <property type="match status" value="2"/>
</dbReference>
<proteinExistence type="inferred from homology"/>
<dbReference type="PANTHER" id="PTHR11808">
    <property type="entry name" value="TRANS-SULFURATION ENZYME FAMILY MEMBER"/>
    <property type="match status" value="1"/>
</dbReference>
<protein>
    <submittedName>
        <fullName evidence="4">Uncharacterized protein</fullName>
    </submittedName>
</protein>
<accession>A0A9W9MNQ2</accession>
<dbReference type="EMBL" id="JAPQKR010000012">
    <property type="protein sequence ID" value="KAJ5204687.1"/>
    <property type="molecule type" value="Genomic_DNA"/>
</dbReference>
<dbReference type="GO" id="GO:0019346">
    <property type="term" value="P:transsulfuration"/>
    <property type="evidence" value="ECO:0007669"/>
    <property type="project" value="InterPro"/>
</dbReference>
<comment type="cofactor">
    <cofactor evidence="1 3">
        <name>pyridoxal 5'-phosphate</name>
        <dbReference type="ChEBI" id="CHEBI:597326"/>
    </cofactor>
</comment>
<dbReference type="SUPFAM" id="SSF53383">
    <property type="entry name" value="PLP-dependent transferases"/>
    <property type="match status" value="1"/>
</dbReference>
<evidence type="ECO:0000256" key="1">
    <source>
        <dbReference type="ARBA" id="ARBA00001933"/>
    </source>
</evidence>
<dbReference type="AlphaFoldDB" id="A0A9W9MNQ2"/>
<dbReference type="InterPro" id="IPR015424">
    <property type="entry name" value="PyrdxlP-dep_Trfase"/>
</dbReference>
<dbReference type="Pfam" id="PF01053">
    <property type="entry name" value="Cys_Met_Meta_PP"/>
    <property type="match status" value="1"/>
</dbReference>
<keyword evidence="5" id="KW-1185">Reference proteome</keyword>
<gene>
    <name evidence="4" type="ORF">N7498_005566</name>
</gene>
<dbReference type="InterPro" id="IPR015421">
    <property type="entry name" value="PyrdxlP-dep_Trfase_major"/>
</dbReference>
<dbReference type="Proteomes" id="UP001150904">
    <property type="component" value="Unassembled WGS sequence"/>
</dbReference>
<evidence type="ECO:0000313" key="4">
    <source>
        <dbReference type="EMBL" id="KAJ5204687.1"/>
    </source>
</evidence>
<organism evidence="4 5">
    <name type="scientific">Penicillium cinerascens</name>
    <dbReference type="NCBI Taxonomy" id="70096"/>
    <lineage>
        <taxon>Eukaryota</taxon>
        <taxon>Fungi</taxon>
        <taxon>Dikarya</taxon>
        <taxon>Ascomycota</taxon>
        <taxon>Pezizomycotina</taxon>
        <taxon>Eurotiomycetes</taxon>
        <taxon>Eurotiomycetidae</taxon>
        <taxon>Eurotiales</taxon>
        <taxon>Aspergillaceae</taxon>
        <taxon>Penicillium</taxon>
    </lineage>
</organism>
<comment type="similarity">
    <text evidence="3">Belongs to the trans-sulfuration enzymes family.</text>
</comment>
<dbReference type="GO" id="GO:0030170">
    <property type="term" value="F:pyridoxal phosphate binding"/>
    <property type="evidence" value="ECO:0007669"/>
    <property type="project" value="InterPro"/>
</dbReference>
<dbReference type="PANTHER" id="PTHR11808:SF84">
    <property type="entry name" value="ENZYME FAMILY PROTEIN, PUTATIVE (AFU_ORTHOLOGUE AFUA_5G13810)-RELATED"/>
    <property type="match status" value="1"/>
</dbReference>
<evidence type="ECO:0000256" key="2">
    <source>
        <dbReference type="ARBA" id="ARBA00022898"/>
    </source>
</evidence>
<dbReference type="GeneID" id="83179929"/>
<dbReference type="FunFam" id="3.90.1150.10:FF:000066">
    <property type="entry name" value="Putative cystathionine beta-lyase"/>
    <property type="match status" value="1"/>
</dbReference>
<reference evidence="4" key="2">
    <citation type="journal article" date="2023" name="IMA Fungus">
        <title>Comparative genomic study of the Penicillium genus elucidates a diverse pangenome and 15 lateral gene transfer events.</title>
        <authorList>
            <person name="Petersen C."/>
            <person name="Sorensen T."/>
            <person name="Nielsen M.R."/>
            <person name="Sondergaard T.E."/>
            <person name="Sorensen J.L."/>
            <person name="Fitzpatrick D.A."/>
            <person name="Frisvad J.C."/>
            <person name="Nielsen K.L."/>
        </authorList>
    </citation>
    <scope>NUCLEOTIDE SEQUENCE</scope>
    <source>
        <strain evidence="4">IBT 15544</strain>
    </source>
</reference>
<dbReference type="Gene3D" id="3.90.1150.10">
    <property type="entry name" value="Aspartate Aminotransferase, domain 1"/>
    <property type="match status" value="1"/>
</dbReference>
<keyword evidence="2 3" id="KW-0663">Pyridoxal phosphate</keyword>
<dbReference type="GO" id="GO:0016846">
    <property type="term" value="F:carbon-sulfur lyase activity"/>
    <property type="evidence" value="ECO:0007669"/>
    <property type="project" value="TreeGrafter"/>
</dbReference>
<dbReference type="GO" id="GO:0005737">
    <property type="term" value="C:cytoplasm"/>
    <property type="evidence" value="ECO:0007669"/>
    <property type="project" value="TreeGrafter"/>
</dbReference>
<evidence type="ECO:0000256" key="3">
    <source>
        <dbReference type="RuleBase" id="RU362118"/>
    </source>
</evidence>
<comment type="caution">
    <text evidence="4">The sequence shown here is derived from an EMBL/GenBank/DDBJ whole genome shotgun (WGS) entry which is preliminary data.</text>
</comment>